<dbReference type="GO" id="GO:0008270">
    <property type="term" value="F:zinc ion binding"/>
    <property type="evidence" value="ECO:0007669"/>
    <property type="project" value="InterPro"/>
</dbReference>
<dbReference type="SMART" id="SM00066">
    <property type="entry name" value="GAL4"/>
    <property type="match status" value="1"/>
</dbReference>
<keyword evidence="9" id="KW-1185">Reference proteome</keyword>
<keyword evidence="4" id="KW-0238">DNA-binding</keyword>
<accession>A0A7U2F020</accession>
<gene>
    <name evidence="8" type="ORF">JI435_011860</name>
</gene>
<reference evidence="9" key="1">
    <citation type="journal article" date="2021" name="BMC Genomics">
        <title>Chromosome-level genome assembly and manually-curated proteome of model necrotroph Parastagonospora nodorum Sn15 reveals a genome-wide trove of candidate effector homologs, and redundancy of virulence-related functions within an accessory chromosome.</title>
        <authorList>
            <person name="Bertazzoni S."/>
            <person name="Jones D.A.B."/>
            <person name="Phan H.T."/>
            <person name="Tan K.-C."/>
            <person name="Hane J.K."/>
        </authorList>
    </citation>
    <scope>NUCLEOTIDE SEQUENCE [LARGE SCALE GENOMIC DNA]</scope>
    <source>
        <strain evidence="9">SN15 / ATCC MYA-4574 / FGSC 10173)</strain>
    </source>
</reference>
<evidence type="ECO:0000256" key="5">
    <source>
        <dbReference type="ARBA" id="ARBA00023163"/>
    </source>
</evidence>
<dbReference type="Proteomes" id="UP000663193">
    <property type="component" value="Chromosome 6"/>
</dbReference>
<keyword evidence="1" id="KW-0479">Metal-binding</keyword>
<keyword evidence="5" id="KW-0804">Transcription</keyword>
<dbReference type="InterPro" id="IPR052360">
    <property type="entry name" value="Transcr_Regulatory_Proteins"/>
</dbReference>
<evidence type="ECO:0000313" key="9">
    <source>
        <dbReference type="Proteomes" id="UP000663193"/>
    </source>
</evidence>
<dbReference type="RefSeq" id="XP_001791840.1">
    <property type="nucleotide sequence ID" value="XM_001791788.1"/>
</dbReference>
<dbReference type="OMA" id="RIQHKLW"/>
<dbReference type="GO" id="GO:0003677">
    <property type="term" value="F:DNA binding"/>
    <property type="evidence" value="ECO:0007669"/>
    <property type="project" value="UniProtKB-KW"/>
</dbReference>
<dbReference type="EMBL" id="CP069028">
    <property type="protein sequence ID" value="QRC96233.1"/>
    <property type="molecule type" value="Genomic_DNA"/>
</dbReference>
<dbReference type="InterPro" id="IPR036864">
    <property type="entry name" value="Zn2-C6_fun-type_DNA-bd_sf"/>
</dbReference>
<dbReference type="PANTHER" id="PTHR36206:SF12">
    <property type="entry name" value="ASPERCRYPTIN BIOSYNTHESIS CLUSTER-SPECIFIC TRANSCRIPTION REGULATOR ATNN-RELATED"/>
    <property type="match status" value="1"/>
</dbReference>
<dbReference type="KEGG" id="pno:SNOG_01186"/>
<keyword evidence="6" id="KW-0539">Nucleus</keyword>
<dbReference type="CDD" id="cd00067">
    <property type="entry name" value="GAL4"/>
    <property type="match status" value="1"/>
</dbReference>
<dbReference type="PROSITE" id="PS00463">
    <property type="entry name" value="ZN2_CY6_FUNGAL_1"/>
    <property type="match status" value="1"/>
</dbReference>
<dbReference type="SUPFAM" id="SSF57701">
    <property type="entry name" value="Zn2/Cys6 DNA-binding domain"/>
    <property type="match status" value="1"/>
</dbReference>
<name>A0A7U2F020_PHANO</name>
<dbReference type="OrthoDB" id="3172332at2759"/>
<dbReference type="Pfam" id="PF00172">
    <property type="entry name" value="Zn_clus"/>
    <property type="match status" value="1"/>
</dbReference>
<proteinExistence type="predicted"/>
<dbReference type="PANTHER" id="PTHR36206">
    <property type="entry name" value="ASPERCRYPTIN BIOSYNTHESIS CLUSTER-SPECIFIC TRANSCRIPTION REGULATOR ATNN-RELATED"/>
    <property type="match status" value="1"/>
</dbReference>
<feature type="domain" description="Zn(2)-C6 fungal-type" evidence="7">
    <location>
        <begin position="22"/>
        <end position="50"/>
    </location>
</feature>
<evidence type="ECO:0000313" key="8">
    <source>
        <dbReference type="EMBL" id="QRC96233.1"/>
    </source>
</evidence>
<protein>
    <recommendedName>
        <fullName evidence="7">Zn(2)-C6 fungal-type domain-containing protein</fullName>
    </recommendedName>
</protein>
<dbReference type="VEuPathDB" id="FungiDB:JI435_011860"/>
<dbReference type="GO" id="GO:0000981">
    <property type="term" value="F:DNA-binding transcription factor activity, RNA polymerase II-specific"/>
    <property type="evidence" value="ECO:0007669"/>
    <property type="project" value="InterPro"/>
</dbReference>
<keyword evidence="3" id="KW-0805">Transcription regulation</keyword>
<evidence type="ECO:0000256" key="3">
    <source>
        <dbReference type="ARBA" id="ARBA00023015"/>
    </source>
</evidence>
<sequence>MHNAEESSAARRRAFSHKTRTGCITCKKRRKKCDEQKPMCQRCTSGGFVCDGYTSVPPKKWEVSCLPILAAKSNRLVCPSRGPLLVNLPGSLLVPGDPMEAYYYTHFFTNTIHDLEISESLNRIFWKKKFQSPSQNVLCIRHAVMALGAVHWQFTTCDHKRPSDIDNFTLRHYNEAISDLLHNRDSTNESASNLVTILTCCILFALLESLRGNFSEAIRHIKSGTELIANYKPSIYLPSHDFEDLAAMFHAISGQVGLFSEDRIFADVRQFIAPKKKHPGRLRNLVEAEDVMNSFDDDIAHISWDLDHDWEDDNAECCKQWDTLRQRLETWDHQFLTIVKKLMDSGEYSKHFERIANLKIQHKLWELLLDGPESSVDFKCSESPTESSVEFECREPPTAILDAEECNLLLDDLECLWNNSRRPLYGLKTDLTMALFQFYVFCIDDSVRRRIICMLRSRRRREILWDSLELADFLERDLARRACGIQKDRWPDIGPSPDDSALIVFKT</sequence>
<dbReference type="InterPro" id="IPR001138">
    <property type="entry name" value="Zn2Cys6_DnaBD"/>
</dbReference>
<dbReference type="AlphaFoldDB" id="A0A7U2F020"/>
<evidence type="ECO:0000259" key="7">
    <source>
        <dbReference type="PROSITE" id="PS50048"/>
    </source>
</evidence>
<dbReference type="Pfam" id="PF11951">
    <property type="entry name" value="Fungal_trans_2"/>
    <property type="match status" value="1"/>
</dbReference>
<dbReference type="Gene3D" id="4.10.240.10">
    <property type="entry name" value="Zn(2)-C6 fungal-type DNA-binding domain"/>
    <property type="match status" value="1"/>
</dbReference>
<evidence type="ECO:0000256" key="4">
    <source>
        <dbReference type="ARBA" id="ARBA00023125"/>
    </source>
</evidence>
<evidence type="ECO:0000256" key="2">
    <source>
        <dbReference type="ARBA" id="ARBA00022833"/>
    </source>
</evidence>
<keyword evidence="2" id="KW-0862">Zinc</keyword>
<evidence type="ECO:0000256" key="1">
    <source>
        <dbReference type="ARBA" id="ARBA00022723"/>
    </source>
</evidence>
<dbReference type="InterPro" id="IPR021858">
    <property type="entry name" value="Fun_TF"/>
</dbReference>
<organism evidence="8 9">
    <name type="scientific">Phaeosphaeria nodorum (strain SN15 / ATCC MYA-4574 / FGSC 10173)</name>
    <name type="common">Glume blotch fungus</name>
    <name type="synonym">Parastagonospora nodorum</name>
    <dbReference type="NCBI Taxonomy" id="321614"/>
    <lineage>
        <taxon>Eukaryota</taxon>
        <taxon>Fungi</taxon>
        <taxon>Dikarya</taxon>
        <taxon>Ascomycota</taxon>
        <taxon>Pezizomycotina</taxon>
        <taxon>Dothideomycetes</taxon>
        <taxon>Pleosporomycetidae</taxon>
        <taxon>Pleosporales</taxon>
        <taxon>Pleosporineae</taxon>
        <taxon>Phaeosphaeriaceae</taxon>
        <taxon>Parastagonospora</taxon>
    </lineage>
</organism>
<evidence type="ECO:0000256" key="6">
    <source>
        <dbReference type="ARBA" id="ARBA00023242"/>
    </source>
</evidence>
<dbReference type="PROSITE" id="PS50048">
    <property type="entry name" value="ZN2_CY6_FUNGAL_2"/>
    <property type="match status" value="1"/>
</dbReference>